<evidence type="ECO:0000256" key="6">
    <source>
        <dbReference type="ARBA" id="ARBA00022490"/>
    </source>
</evidence>
<dbReference type="EMBL" id="JANBQF010000022">
    <property type="protein sequence ID" value="KAJ2007607.1"/>
    <property type="molecule type" value="Genomic_DNA"/>
</dbReference>
<evidence type="ECO:0000256" key="21">
    <source>
        <dbReference type="ARBA" id="ARBA00076189"/>
    </source>
</evidence>
<dbReference type="PROSITE" id="PS01216">
    <property type="entry name" value="SUCCINYL_COA_LIG_1"/>
    <property type="match status" value="1"/>
</dbReference>
<comment type="function">
    <text evidence="18">Catalyzes the formation of cytosolic acetyl-CoA, which is mainly used for the biosynthesis of fatty acids and sterols.</text>
</comment>
<keyword evidence="30" id="KW-1185">Reference proteome</keyword>
<evidence type="ECO:0000256" key="7">
    <source>
        <dbReference type="ARBA" id="ARBA00022516"/>
    </source>
</evidence>
<protein>
    <recommendedName>
        <fullName evidence="5">ATP citrate synthase</fullName>
        <ecNumber evidence="5">2.3.3.8</ecNumber>
    </recommendedName>
    <alternativeName>
        <fullName evidence="15">ATP-citrate (pro-S-)-lyase</fullName>
    </alternativeName>
    <alternativeName>
        <fullName evidence="21">ATP-citrate (pro-S-)-lyase 1</fullName>
    </alternativeName>
    <alternativeName>
        <fullName evidence="16">Citrate cleavage enzyme</fullName>
    </alternativeName>
    <alternativeName>
        <fullName evidence="22">Citrate cleavage enzyme subunit 1</fullName>
    </alternativeName>
</protein>
<keyword evidence="8" id="KW-0597">Phosphoprotein</keyword>
<dbReference type="SUPFAM" id="SSF56059">
    <property type="entry name" value="Glutathione synthetase ATP-binding domain-like"/>
    <property type="match status" value="1"/>
</dbReference>
<evidence type="ECO:0000313" key="30">
    <source>
        <dbReference type="Proteomes" id="UP001150907"/>
    </source>
</evidence>
<dbReference type="Pfam" id="PF16114">
    <property type="entry name" value="Citrate_bind"/>
    <property type="match status" value="1"/>
</dbReference>
<evidence type="ECO:0000256" key="15">
    <source>
        <dbReference type="ARBA" id="ARBA00030151"/>
    </source>
</evidence>
<keyword evidence="29" id="KW-0012">Acyltransferase</keyword>
<comment type="catalytic activity">
    <reaction evidence="17">
        <text>oxaloacetate + acetyl-CoA + ADP + phosphate = citrate + ATP + CoA</text>
        <dbReference type="Rhea" id="RHEA:21160"/>
        <dbReference type="ChEBI" id="CHEBI:16452"/>
        <dbReference type="ChEBI" id="CHEBI:16947"/>
        <dbReference type="ChEBI" id="CHEBI:30616"/>
        <dbReference type="ChEBI" id="CHEBI:43474"/>
        <dbReference type="ChEBI" id="CHEBI:57287"/>
        <dbReference type="ChEBI" id="CHEBI:57288"/>
        <dbReference type="ChEBI" id="CHEBI:456216"/>
        <dbReference type="EC" id="2.3.3.8"/>
    </reaction>
</comment>
<evidence type="ECO:0000256" key="2">
    <source>
        <dbReference type="ARBA" id="ARBA00005899"/>
    </source>
</evidence>
<dbReference type="PANTHER" id="PTHR23118:SF42">
    <property type="entry name" value="ATP-CITRATE SYNTHASE"/>
    <property type="match status" value="1"/>
</dbReference>
<comment type="subunit">
    <text evidence="20">Composed of two subunits.</text>
</comment>
<comment type="similarity">
    <text evidence="2">In the C-terminal section; belongs to the succinate/malate CoA ligase alpha subunit family.</text>
</comment>
<dbReference type="InterPro" id="IPR017440">
    <property type="entry name" value="Cit_synth/succinyl-CoA_lig_AS"/>
</dbReference>
<dbReference type="InterPro" id="IPR016142">
    <property type="entry name" value="Citrate_synth-like_lrg_a-sub"/>
</dbReference>
<dbReference type="PROSITE" id="PS01217">
    <property type="entry name" value="SUCCINYL_COA_LIG_3"/>
    <property type="match status" value="1"/>
</dbReference>
<dbReference type="InterPro" id="IPR016102">
    <property type="entry name" value="Succinyl-CoA_synth-like"/>
</dbReference>
<proteinExistence type="inferred from homology"/>
<dbReference type="SUPFAM" id="SSF52210">
    <property type="entry name" value="Succinyl-CoA synthetase domains"/>
    <property type="match status" value="1"/>
</dbReference>
<dbReference type="InterPro" id="IPR033847">
    <property type="entry name" value="Citrt_syn/SCS-alpha_CS"/>
</dbReference>
<dbReference type="FunFam" id="1.10.580.10:FF:000009">
    <property type="entry name" value="ATP-citrate synthase"/>
    <property type="match status" value="1"/>
</dbReference>
<dbReference type="GO" id="GO:0006085">
    <property type="term" value="P:acetyl-CoA biosynthetic process"/>
    <property type="evidence" value="ECO:0007669"/>
    <property type="project" value="TreeGrafter"/>
</dbReference>
<comment type="similarity">
    <text evidence="3">In the N-terminal section; belongs to the succinate/malate CoA ligase beta subunit family.</text>
</comment>
<dbReference type="Gene3D" id="1.10.230.10">
    <property type="entry name" value="Cytochrome P450-Terp, domain 2"/>
    <property type="match status" value="1"/>
</dbReference>
<dbReference type="FunFam" id="1.10.230.10:FF:000005">
    <property type="entry name" value="ATP-citrate synthase subunit 1"/>
    <property type="match status" value="1"/>
</dbReference>
<evidence type="ECO:0000256" key="5">
    <source>
        <dbReference type="ARBA" id="ARBA00012639"/>
    </source>
</evidence>
<dbReference type="GO" id="GO:0005524">
    <property type="term" value="F:ATP binding"/>
    <property type="evidence" value="ECO:0007669"/>
    <property type="project" value="UniProtKB-KW"/>
</dbReference>
<evidence type="ECO:0000256" key="20">
    <source>
        <dbReference type="ARBA" id="ARBA00062455"/>
    </source>
</evidence>
<dbReference type="GO" id="GO:0005829">
    <property type="term" value="C:cytosol"/>
    <property type="evidence" value="ECO:0007669"/>
    <property type="project" value="TreeGrafter"/>
</dbReference>
<dbReference type="Pfam" id="PF02629">
    <property type="entry name" value="CoA_binding"/>
    <property type="match status" value="1"/>
</dbReference>
<dbReference type="InterPro" id="IPR056749">
    <property type="entry name" value="Citrate_synth_N"/>
</dbReference>
<keyword evidence="11" id="KW-0547">Nucleotide-binding</keyword>
<dbReference type="InterPro" id="IPR032263">
    <property type="entry name" value="Citrate-bd"/>
</dbReference>
<dbReference type="InterPro" id="IPR002020">
    <property type="entry name" value="Citrate_synthase"/>
</dbReference>
<comment type="similarity">
    <text evidence="19">Belongs to the succinate/malate CoA ligase alpha subunit family.</text>
</comment>
<dbReference type="PRINTS" id="PR01798">
    <property type="entry name" value="SCOASYNTHASE"/>
</dbReference>
<evidence type="ECO:0000256" key="22">
    <source>
        <dbReference type="ARBA" id="ARBA00083544"/>
    </source>
</evidence>
<evidence type="ECO:0000256" key="8">
    <source>
        <dbReference type="ARBA" id="ARBA00022553"/>
    </source>
</evidence>
<evidence type="ECO:0000256" key="18">
    <source>
        <dbReference type="ARBA" id="ARBA00054002"/>
    </source>
</evidence>
<evidence type="ECO:0000313" key="29">
    <source>
        <dbReference type="EMBL" id="KAJ2007607.1"/>
    </source>
</evidence>
<evidence type="ECO:0000256" key="3">
    <source>
        <dbReference type="ARBA" id="ARBA00010719"/>
    </source>
</evidence>
<keyword evidence="12" id="KW-0067">ATP-binding</keyword>
<dbReference type="PROSITE" id="PS00399">
    <property type="entry name" value="SUCCINYL_COA_LIG_2"/>
    <property type="match status" value="1"/>
</dbReference>
<reference evidence="29" key="1">
    <citation type="submission" date="2022-07" db="EMBL/GenBank/DDBJ databases">
        <title>Phylogenomic reconstructions and comparative analyses of Kickxellomycotina fungi.</title>
        <authorList>
            <person name="Reynolds N.K."/>
            <person name="Stajich J.E."/>
            <person name="Barry K."/>
            <person name="Grigoriev I.V."/>
            <person name="Crous P."/>
            <person name="Smith M.E."/>
        </authorList>
    </citation>
    <scope>NUCLEOTIDE SEQUENCE</scope>
    <source>
        <strain evidence="29">IMI 214461</strain>
    </source>
</reference>
<dbReference type="InterPro" id="IPR003781">
    <property type="entry name" value="CoA-bd"/>
</dbReference>
<dbReference type="SUPFAM" id="SSF48256">
    <property type="entry name" value="Citrate synthase"/>
    <property type="match status" value="1"/>
</dbReference>
<keyword evidence="6" id="KW-0963">Cytoplasm</keyword>
<dbReference type="Pfam" id="PF00285">
    <property type="entry name" value="Citrate_synt"/>
    <property type="match status" value="1"/>
</dbReference>
<evidence type="ECO:0000256" key="11">
    <source>
        <dbReference type="ARBA" id="ARBA00022741"/>
    </source>
</evidence>
<feature type="domain" description="ATP-citrate synthase citrate-binding" evidence="27">
    <location>
        <begin position="315"/>
        <end position="491"/>
    </location>
</feature>
<keyword evidence="9 29" id="KW-0808">Transferase</keyword>
<dbReference type="OrthoDB" id="3261737at2759"/>
<keyword evidence="10" id="KW-0479">Metal-binding</keyword>
<evidence type="ECO:0000256" key="23">
    <source>
        <dbReference type="ARBA" id="ARBA00093367"/>
    </source>
</evidence>
<dbReference type="FunFam" id="3.40.50.261:FF:000004">
    <property type="entry name" value="ATP-citrate synthase subunit"/>
    <property type="match status" value="1"/>
</dbReference>
<dbReference type="Gene3D" id="3.40.50.261">
    <property type="entry name" value="Succinyl-CoA synthetase domains"/>
    <property type="match status" value="2"/>
</dbReference>
<dbReference type="InterPro" id="IPR005811">
    <property type="entry name" value="SUCC_ACL_C"/>
</dbReference>
<comment type="subunit">
    <text evidence="4">Homotetramer.</text>
</comment>
<dbReference type="FunFam" id="3.30.470.110:FF:000003">
    <property type="entry name" value="ATP-citrate synthase subunit 2"/>
    <property type="match status" value="1"/>
</dbReference>
<evidence type="ECO:0000256" key="4">
    <source>
        <dbReference type="ARBA" id="ARBA00011881"/>
    </source>
</evidence>
<dbReference type="Gene3D" id="1.10.580.10">
    <property type="entry name" value="Citrate Synthase, domain 1"/>
    <property type="match status" value="1"/>
</dbReference>
<dbReference type="EC" id="2.3.3.8" evidence="5"/>
<evidence type="ECO:0000256" key="24">
    <source>
        <dbReference type="SAM" id="MobiDB-lite"/>
    </source>
</evidence>
<name>A0A9W8BNB5_9FUNG</name>
<keyword evidence="29" id="KW-0456">Lyase</keyword>
<feature type="domain" description="ATP-citrate synthase ATP-grasp" evidence="28">
    <location>
        <begin position="2"/>
        <end position="267"/>
    </location>
</feature>
<evidence type="ECO:0000259" key="27">
    <source>
        <dbReference type="Pfam" id="PF16114"/>
    </source>
</evidence>
<evidence type="ECO:0000256" key="13">
    <source>
        <dbReference type="ARBA" id="ARBA00022842"/>
    </source>
</evidence>
<feature type="domain" description="ATP-citrate synthase/succinyl-CoA ligase C-terminal" evidence="25">
    <location>
        <begin position="734"/>
        <end position="857"/>
    </location>
</feature>
<comment type="function">
    <text evidence="23">Catalyzes the cleavage of citrate into oxaloacetate and acetyl-CoA, the latter serving as common substrate in multiple biochemical reactions in protein, carbohydrate and lipid metabolism.</text>
</comment>
<dbReference type="SUPFAM" id="SSF51735">
    <property type="entry name" value="NAD(P)-binding Rossmann-fold domains"/>
    <property type="match status" value="1"/>
</dbReference>
<evidence type="ECO:0000256" key="10">
    <source>
        <dbReference type="ARBA" id="ARBA00022723"/>
    </source>
</evidence>
<dbReference type="GO" id="GO:0046872">
    <property type="term" value="F:metal ion binding"/>
    <property type="evidence" value="ECO:0007669"/>
    <property type="project" value="UniProtKB-KW"/>
</dbReference>
<sequence>MSAKAIREYDGKLLLAHYLQQSPTLAKVQPTAAFAQPQTRLAQVNVSEVNTTDSADKIAAAVEAALSRAERLNPWLTSCKLVAKPDQLIKRRGKSGLLLLNADWAQVREWIRERAVKEVAVGEISGVLKTFLVEPFVPHPAEVEYYVCIQSHREGDEILFTHEGGVEIGDVDAKALRLQVPIAQALPDSEQIAAALLADIASPTQRAALATFVERLYAVYVDLNFTYLEINPLVVLEGESGALPQVVYLDLAAKLDQTAEFESGDKWAKARSDVVVYGIAGAAAAAAATAAEGEGSGSSAQQGGPAMEFPAPFGRELSREEAYIQELDAKTGASLKLTILNKEGRIWTMVAGGGASVVYSDAIAALGFAGELANYGEYSGAPSEAQTYEYAKTILDLMTRTQRAEGKVLIIGGGIANFTNVATTFKGIIRALKEYRQALIATNVRVFVRRAGPNWQEGLRAMRELGETLGVEIRVYGPETHVTAIVPLALGQASAAAVGSGFRDSLAKQIPDSTAASGVSTPAAAIQPQAGGDSLRSVESVGSMLSSKDAPAAPAAAPAPASWYSPFTASTRAIVYGMQPRAVQGMLDFDYICKRTVPSVACMVYPFGGNHVQKFYWGTQETLLPVFASLDEAARQFPDADVVVNFASCRSVFASTAEMLGLAQIRTIAIIAEGVPERHARKLISMAGAAGVTLIGPATVGGIKPGCFKIGNTGGMMDNIASSKLYRAGSVAYVSKSGGMSNELNNIVARTTDGVYEGVAIGGDRYPGTTFLDHMLRYEADPGCKLLLLLGEVGGAEEYKVAEAVRAGRITKPVVAWCIGTCAGLFATEVQFGHAGALANSACETADAKNAAMRAAGIHVPETFEALPALLNRVYADLVQSGRIVPRAEPEPPKIPIDYAWAQELGLVRKPAAFVSTICDDRGQELLYAGMRISDVFKDDIGIGGVLSLLWFKRRLPAYACKFIEMVLMLTADHGPAVSGAHNAIVTARAGKDLVSALCSGLLTIGDRFGGALDGAADLFSSAYDKGLTPRQFVDSMRKQNKLILGIGHKIKSRTNPDLRVSIITEYAKRHFPATPILDYARAVESITTAKKDNLILNVDGAIGVLFVDLLRHSGAFSREEADEYARIGTLNGLFVLGRSIGFIGHYLDQKRLKQGLYRHPWDDISYLSPSVAQSDRVQVGAAKIASA</sequence>
<comment type="subcellular location">
    <subcellularLocation>
        <location evidence="1">Cytoplasm</location>
    </subcellularLocation>
</comment>
<evidence type="ECO:0000259" key="26">
    <source>
        <dbReference type="Pfam" id="PF02629"/>
    </source>
</evidence>
<organism evidence="29 30">
    <name type="scientific">Coemansia thaxteri</name>
    <dbReference type="NCBI Taxonomy" id="2663907"/>
    <lineage>
        <taxon>Eukaryota</taxon>
        <taxon>Fungi</taxon>
        <taxon>Fungi incertae sedis</taxon>
        <taxon>Zoopagomycota</taxon>
        <taxon>Kickxellomycotina</taxon>
        <taxon>Kickxellomycetes</taxon>
        <taxon>Kickxellales</taxon>
        <taxon>Kickxellaceae</taxon>
        <taxon>Coemansia</taxon>
    </lineage>
</organism>
<evidence type="ECO:0000256" key="17">
    <source>
        <dbReference type="ARBA" id="ARBA00047593"/>
    </source>
</evidence>
<dbReference type="InterPro" id="IPR017866">
    <property type="entry name" value="Succ-CoA_synthase_bsu_CS"/>
</dbReference>
<dbReference type="GO" id="GO:0006633">
    <property type="term" value="P:fatty acid biosynthetic process"/>
    <property type="evidence" value="ECO:0007669"/>
    <property type="project" value="TreeGrafter"/>
</dbReference>
<evidence type="ECO:0000256" key="16">
    <source>
        <dbReference type="ARBA" id="ARBA00030982"/>
    </source>
</evidence>
<evidence type="ECO:0000256" key="9">
    <source>
        <dbReference type="ARBA" id="ARBA00022679"/>
    </source>
</evidence>
<dbReference type="Pfam" id="PF00549">
    <property type="entry name" value="Ligase_CoA"/>
    <property type="match status" value="1"/>
</dbReference>
<evidence type="ECO:0000259" key="28">
    <source>
        <dbReference type="Pfam" id="PF24948"/>
    </source>
</evidence>
<dbReference type="Gene3D" id="3.30.470.110">
    <property type="match status" value="1"/>
</dbReference>
<keyword evidence="14" id="KW-0443">Lipid metabolism</keyword>
<dbReference type="Proteomes" id="UP001150907">
    <property type="component" value="Unassembled WGS sequence"/>
</dbReference>
<comment type="caution">
    <text evidence="29">The sequence shown here is derived from an EMBL/GenBank/DDBJ whole genome shotgun (WGS) entry which is preliminary data.</text>
</comment>
<accession>A0A9W8BNB5</accession>
<dbReference type="InterPro" id="IPR016143">
    <property type="entry name" value="Citrate_synth-like_sm_a-sub"/>
</dbReference>
<dbReference type="AlphaFoldDB" id="A0A9W8BNB5"/>
<evidence type="ECO:0000256" key="14">
    <source>
        <dbReference type="ARBA" id="ARBA00023098"/>
    </source>
</evidence>
<keyword evidence="7" id="KW-0444">Lipid biosynthesis</keyword>
<evidence type="ECO:0000256" key="1">
    <source>
        <dbReference type="ARBA" id="ARBA00004496"/>
    </source>
</evidence>
<dbReference type="Pfam" id="PF24948">
    <property type="entry name" value="Citrate_synth_N"/>
    <property type="match status" value="1"/>
</dbReference>
<dbReference type="CDD" id="cd06100">
    <property type="entry name" value="CCL_ACL-C"/>
    <property type="match status" value="1"/>
</dbReference>
<dbReference type="PANTHER" id="PTHR23118">
    <property type="entry name" value="ATP-CITRATE SYNTHASE"/>
    <property type="match status" value="1"/>
</dbReference>
<feature type="region of interest" description="Disordered" evidence="24">
    <location>
        <begin position="515"/>
        <end position="535"/>
    </location>
</feature>
<evidence type="ECO:0000256" key="12">
    <source>
        <dbReference type="ARBA" id="ARBA00022840"/>
    </source>
</evidence>
<keyword evidence="13" id="KW-0460">Magnesium</keyword>
<dbReference type="InterPro" id="IPR036969">
    <property type="entry name" value="Citrate_synthase_sf"/>
</dbReference>
<gene>
    <name evidence="29" type="primary">acl1</name>
    <name evidence="29" type="ORF">H4R26_000686</name>
</gene>
<dbReference type="GO" id="GO:0003878">
    <property type="term" value="F:ATP citrate synthase activity"/>
    <property type="evidence" value="ECO:0007669"/>
    <property type="project" value="UniProtKB-EC"/>
</dbReference>
<dbReference type="FunFam" id="3.40.50.261:FF:000003">
    <property type="entry name" value="ATP-citrate synthase subunit"/>
    <property type="match status" value="1"/>
</dbReference>
<dbReference type="Gene3D" id="3.40.50.720">
    <property type="entry name" value="NAD(P)-binding Rossmann-like Domain"/>
    <property type="match status" value="1"/>
</dbReference>
<evidence type="ECO:0000259" key="25">
    <source>
        <dbReference type="Pfam" id="PF00549"/>
    </source>
</evidence>
<dbReference type="InterPro" id="IPR036291">
    <property type="entry name" value="NAD(P)-bd_dom_sf"/>
</dbReference>
<dbReference type="FunFam" id="3.40.50.720:FF:000024">
    <property type="entry name" value="Probable ATP-citrate synthase"/>
    <property type="match status" value="1"/>
</dbReference>
<feature type="domain" description="CoA-binding" evidence="26">
    <location>
        <begin position="570"/>
        <end position="674"/>
    </location>
</feature>
<evidence type="ECO:0000256" key="19">
    <source>
        <dbReference type="ARBA" id="ARBA00060724"/>
    </source>
</evidence>
<dbReference type="GO" id="GO:0016829">
    <property type="term" value="F:lyase activity"/>
    <property type="evidence" value="ECO:0007669"/>
    <property type="project" value="UniProtKB-KW"/>
</dbReference>